<evidence type="ECO:0000313" key="3">
    <source>
        <dbReference type="Proteomes" id="UP000502508"/>
    </source>
</evidence>
<dbReference type="Gene3D" id="1.20.120.140">
    <property type="entry name" value="Signal recognition particle SRP54, nucleotide-binding domain"/>
    <property type="match status" value="1"/>
</dbReference>
<dbReference type="GO" id="GO:0006614">
    <property type="term" value="P:SRP-dependent cotranslational protein targeting to membrane"/>
    <property type="evidence" value="ECO:0007669"/>
    <property type="project" value="InterPro"/>
</dbReference>
<dbReference type="Pfam" id="PF02881">
    <property type="entry name" value="SRP54_N"/>
    <property type="match status" value="1"/>
</dbReference>
<dbReference type="Proteomes" id="UP000502508">
    <property type="component" value="Chromosome"/>
</dbReference>
<evidence type="ECO:0000313" key="2">
    <source>
        <dbReference type="EMBL" id="BCB82188.1"/>
    </source>
</evidence>
<reference evidence="2 3" key="1">
    <citation type="submission" date="2020-03" db="EMBL/GenBank/DDBJ databases">
        <title>Whole genome shotgun sequence of Phytohabitans flavus NBRC 107702.</title>
        <authorList>
            <person name="Komaki H."/>
            <person name="Tamura T."/>
        </authorList>
    </citation>
    <scope>NUCLEOTIDE SEQUENCE [LARGE SCALE GENOMIC DNA]</scope>
    <source>
        <strain evidence="2 3">NBRC 107702</strain>
    </source>
</reference>
<reference evidence="2 3" key="2">
    <citation type="submission" date="2020-03" db="EMBL/GenBank/DDBJ databases">
        <authorList>
            <person name="Ichikawa N."/>
            <person name="Kimura A."/>
            <person name="Kitahashi Y."/>
            <person name="Uohara A."/>
        </authorList>
    </citation>
    <scope>NUCLEOTIDE SEQUENCE [LARGE SCALE GENOMIC DNA]</scope>
    <source>
        <strain evidence="2 3">NBRC 107702</strain>
    </source>
</reference>
<dbReference type="SUPFAM" id="SSF47364">
    <property type="entry name" value="Domain of the SRP/SRP receptor G-proteins"/>
    <property type="match status" value="1"/>
</dbReference>
<dbReference type="EMBL" id="AP022870">
    <property type="protein sequence ID" value="BCB82188.1"/>
    <property type="molecule type" value="Genomic_DNA"/>
</dbReference>
<dbReference type="SMART" id="SM00963">
    <property type="entry name" value="SRP54_N"/>
    <property type="match status" value="1"/>
</dbReference>
<dbReference type="FunFam" id="1.20.120.140:FF:000002">
    <property type="entry name" value="Signal recognition particle receptor FtsY"/>
    <property type="match status" value="1"/>
</dbReference>
<evidence type="ECO:0000259" key="1">
    <source>
        <dbReference type="SMART" id="SM00963"/>
    </source>
</evidence>
<dbReference type="InterPro" id="IPR042101">
    <property type="entry name" value="SRP54_N_sf"/>
</dbReference>
<dbReference type="InterPro" id="IPR013822">
    <property type="entry name" value="Signal_recog_particl_SRP54_hlx"/>
</dbReference>
<gene>
    <name evidence="2" type="ORF">Pflav_085980</name>
</gene>
<feature type="domain" description="Signal recognition particle SRP54 helical bundle" evidence="1">
    <location>
        <begin position="82"/>
        <end position="147"/>
    </location>
</feature>
<dbReference type="GO" id="GO:0005525">
    <property type="term" value="F:GTP binding"/>
    <property type="evidence" value="ECO:0007669"/>
    <property type="project" value="InterPro"/>
</dbReference>
<dbReference type="KEGG" id="pfla:Pflav_085980"/>
<keyword evidence="3" id="KW-1185">Reference proteome</keyword>
<accession>A0A6F8Y876</accession>
<dbReference type="InterPro" id="IPR036225">
    <property type="entry name" value="SRP/SRP_N"/>
</dbReference>
<proteinExistence type="predicted"/>
<protein>
    <recommendedName>
        <fullName evidence="1">Signal recognition particle SRP54 helical bundle domain-containing protein</fullName>
    </recommendedName>
</protein>
<dbReference type="AlphaFoldDB" id="A0A6F8Y876"/>
<sequence>MEYVVIALVLLGVLVLGGLGLVIPRLRRRPELPPPPAPPSSVETAPAPVVVEEPPVEATPEAVTTVPEVEVPEPTAGRLIRLRARLSRSQSVLGKGLLGLLSRDRLDEDVWDEVEENLITADVGVEATVQIVERLRERTRVLGTRTPTSCAGC</sequence>
<name>A0A6F8Y876_9ACTN</name>
<organism evidence="2 3">
    <name type="scientific">Phytohabitans flavus</name>
    <dbReference type="NCBI Taxonomy" id="1076124"/>
    <lineage>
        <taxon>Bacteria</taxon>
        <taxon>Bacillati</taxon>
        <taxon>Actinomycetota</taxon>
        <taxon>Actinomycetes</taxon>
        <taxon>Micromonosporales</taxon>
        <taxon>Micromonosporaceae</taxon>
    </lineage>
</organism>